<feature type="binding site" evidence="4">
    <location>
        <begin position="163"/>
        <end position="171"/>
    </location>
    <ligand>
        <name>ATP</name>
        <dbReference type="ChEBI" id="CHEBI:30616"/>
    </ligand>
</feature>
<sequence length="224" mass="23916">MYTSILDINRLMTDGDIRRTPPLEDAPVSSSKNDIRADLLAARERMSPFVIAQVNAELAEWMYALPVPVAPGDTVAAYVAVGDEPGGTAMLDALGDRGLRVLLPVVPPGPPTRLLWGEYRGEDALVHGRWDLLEPAESLGADAIGAARAILVPAIGADRSGGRLGRGAGYYDRTLTTADAPIIAVVYDDELVDRLPQADDDVPVDWVLTPGGGFIRTPHLTVNE</sequence>
<evidence type="ECO:0000256" key="2">
    <source>
        <dbReference type="ARBA" id="ARBA00022741"/>
    </source>
</evidence>
<comment type="caution">
    <text evidence="6">The sequence shown here is derived from an EMBL/GenBank/DDBJ whole genome shotgun (WGS) entry which is preliminary data.</text>
</comment>
<keyword evidence="5" id="KW-0460">Magnesium</keyword>
<dbReference type="GO" id="GO:0035999">
    <property type="term" value="P:tetrahydrofolate interconversion"/>
    <property type="evidence" value="ECO:0007669"/>
    <property type="project" value="TreeGrafter"/>
</dbReference>
<dbReference type="PIRSF" id="PIRSF006806">
    <property type="entry name" value="FTHF_cligase"/>
    <property type="match status" value="1"/>
</dbReference>
<accession>A0A7I9V7C0</accession>
<dbReference type="PANTHER" id="PTHR23407:SF1">
    <property type="entry name" value="5-FORMYLTETRAHYDROFOLATE CYCLO-LIGASE"/>
    <property type="match status" value="1"/>
</dbReference>
<name>A0A7I9V7C0_9ACTN</name>
<gene>
    <name evidence="6" type="ORF">nbrc107696_14290</name>
</gene>
<dbReference type="Pfam" id="PF01812">
    <property type="entry name" value="5-FTHF_cyc-lig"/>
    <property type="match status" value="1"/>
</dbReference>
<dbReference type="EC" id="6.3.3.2" evidence="5"/>
<evidence type="ECO:0000313" key="6">
    <source>
        <dbReference type="EMBL" id="GEE00983.1"/>
    </source>
</evidence>
<evidence type="ECO:0000313" key="7">
    <source>
        <dbReference type="Proteomes" id="UP000444960"/>
    </source>
</evidence>
<comment type="cofactor">
    <cofactor evidence="5">
        <name>Mg(2+)</name>
        <dbReference type="ChEBI" id="CHEBI:18420"/>
    </cofactor>
</comment>
<protein>
    <recommendedName>
        <fullName evidence="5">5-formyltetrahydrofolate cyclo-ligase</fullName>
        <ecNumber evidence="5">6.3.3.2</ecNumber>
    </recommendedName>
</protein>
<evidence type="ECO:0000256" key="5">
    <source>
        <dbReference type="RuleBase" id="RU361279"/>
    </source>
</evidence>
<dbReference type="InterPro" id="IPR037171">
    <property type="entry name" value="NagB/RpiA_transferase-like"/>
</dbReference>
<dbReference type="Proteomes" id="UP000444960">
    <property type="component" value="Unassembled WGS sequence"/>
</dbReference>
<keyword evidence="3 4" id="KW-0067">ATP-binding</keyword>
<dbReference type="GO" id="GO:0046872">
    <property type="term" value="F:metal ion binding"/>
    <property type="evidence" value="ECO:0007669"/>
    <property type="project" value="UniProtKB-KW"/>
</dbReference>
<keyword evidence="2 4" id="KW-0547">Nucleotide-binding</keyword>
<dbReference type="NCBIfam" id="TIGR02727">
    <property type="entry name" value="MTHFS_bact"/>
    <property type="match status" value="1"/>
</dbReference>
<dbReference type="InterPro" id="IPR002698">
    <property type="entry name" value="FTHF_cligase"/>
</dbReference>
<feature type="binding site" evidence="4">
    <location>
        <position position="79"/>
    </location>
    <ligand>
        <name>substrate</name>
    </ligand>
</feature>
<dbReference type="GO" id="GO:0009396">
    <property type="term" value="P:folic acid-containing compound biosynthetic process"/>
    <property type="evidence" value="ECO:0007669"/>
    <property type="project" value="TreeGrafter"/>
</dbReference>
<keyword evidence="7" id="KW-1185">Reference proteome</keyword>
<dbReference type="PANTHER" id="PTHR23407">
    <property type="entry name" value="ATPASE INHIBITOR/5-FORMYLTETRAHYDROFOLATE CYCLO-LIGASE"/>
    <property type="match status" value="1"/>
</dbReference>
<evidence type="ECO:0000256" key="1">
    <source>
        <dbReference type="ARBA" id="ARBA00010638"/>
    </source>
</evidence>
<dbReference type="SUPFAM" id="SSF100950">
    <property type="entry name" value="NagB/RpiA/CoA transferase-like"/>
    <property type="match status" value="1"/>
</dbReference>
<evidence type="ECO:0000256" key="3">
    <source>
        <dbReference type="ARBA" id="ARBA00022840"/>
    </source>
</evidence>
<organism evidence="6 7">
    <name type="scientific">Gordonia spumicola</name>
    <dbReference type="NCBI Taxonomy" id="589161"/>
    <lineage>
        <taxon>Bacteria</taxon>
        <taxon>Bacillati</taxon>
        <taxon>Actinomycetota</taxon>
        <taxon>Actinomycetes</taxon>
        <taxon>Mycobacteriales</taxon>
        <taxon>Gordoniaceae</taxon>
        <taxon>Gordonia</taxon>
    </lineage>
</organism>
<keyword evidence="5" id="KW-0479">Metal-binding</keyword>
<dbReference type="GO" id="GO:0030272">
    <property type="term" value="F:5-formyltetrahydrofolate cyclo-ligase activity"/>
    <property type="evidence" value="ECO:0007669"/>
    <property type="project" value="UniProtKB-EC"/>
</dbReference>
<feature type="binding site" evidence="4">
    <location>
        <begin position="32"/>
        <end position="36"/>
    </location>
    <ligand>
        <name>ATP</name>
        <dbReference type="ChEBI" id="CHEBI:30616"/>
    </ligand>
</feature>
<keyword evidence="6" id="KW-0436">Ligase</keyword>
<dbReference type="GO" id="GO:0005524">
    <property type="term" value="F:ATP binding"/>
    <property type="evidence" value="ECO:0007669"/>
    <property type="project" value="UniProtKB-KW"/>
</dbReference>
<dbReference type="InterPro" id="IPR024185">
    <property type="entry name" value="FTHF_cligase-like_sf"/>
</dbReference>
<dbReference type="EMBL" id="BJOV01000003">
    <property type="protein sequence ID" value="GEE00983.1"/>
    <property type="molecule type" value="Genomic_DNA"/>
</dbReference>
<dbReference type="AlphaFoldDB" id="A0A7I9V7C0"/>
<feature type="binding site" evidence="4">
    <location>
        <position position="84"/>
    </location>
    <ligand>
        <name>substrate</name>
    </ligand>
</feature>
<dbReference type="Gene3D" id="3.40.50.10420">
    <property type="entry name" value="NagB/RpiA/CoA transferase-like"/>
    <property type="match status" value="1"/>
</dbReference>
<evidence type="ECO:0000256" key="4">
    <source>
        <dbReference type="PIRSR" id="PIRSR006806-1"/>
    </source>
</evidence>
<comment type="catalytic activity">
    <reaction evidence="5">
        <text>(6S)-5-formyl-5,6,7,8-tetrahydrofolate + ATP = (6R)-5,10-methenyltetrahydrofolate + ADP + phosphate</text>
        <dbReference type="Rhea" id="RHEA:10488"/>
        <dbReference type="ChEBI" id="CHEBI:30616"/>
        <dbReference type="ChEBI" id="CHEBI:43474"/>
        <dbReference type="ChEBI" id="CHEBI:57455"/>
        <dbReference type="ChEBI" id="CHEBI:57457"/>
        <dbReference type="ChEBI" id="CHEBI:456216"/>
        <dbReference type="EC" id="6.3.3.2"/>
    </reaction>
</comment>
<comment type="similarity">
    <text evidence="1 5">Belongs to the 5-formyltetrahydrofolate cyclo-ligase family.</text>
</comment>
<proteinExistence type="inferred from homology"/>
<reference evidence="7" key="1">
    <citation type="submission" date="2019-06" db="EMBL/GenBank/DDBJ databases">
        <title>Gordonia isolated from sludge of a wastewater treatment plant.</title>
        <authorList>
            <person name="Tamura T."/>
            <person name="Aoyama K."/>
            <person name="Kang Y."/>
            <person name="Saito S."/>
            <person name="Akiyama N."/>
            <person name="Yazawa K."/>
            <person name="Gonoi T."/>
            <person name="Mikami Y."/>
        </authorList>
    </citation>
    <scope>NUCLEOTIDE SEQUENCE [LARGE SCALE GENOMIC DNA]</scope>
    <source>
        <strain evidence="7">NBRC 107696</strain>
    </source>
</reference>